<dbReference type="Gene3D" id="3.30.420.10">
    <property type="entry name" value="Ribonuclease H-like superfamily/Ribonuclease H"/>
    <property type="match status" value="1"/>
</dbReference>
<dbReference type="SUPFAM" id="SSF53098">
    <property type="entry name" value="Ribonuclease H-like"/>
    <property type="match status" value="1"/>
</dbReference>
<evidence type="ECO:0000256" key="1">
    <source>
        <dbReference type="ARBA" id="ARBA00022722"/>
    </source>
</evidence>
<protein>
    <submittedName>
        <fullName evidence="5">Exonuclease RNase T and DNA polymerase III</fullName>
    </submittedName>
</protein>
<accession>A0A0G0YR63</accession>
<evidence type="ECO:0000259" key="4">
    <source>
        <dbReference type="SMART" id="SM00479"/>
    </source>
</evidence>
<dbReference type="EMBL" id="LCCU01000004">
    <property type="protein sequence ID" value="KKS39094.1"/>
    <property type="molecule type" value="Genomic_DNA"/>
</dbReference>
<dbReference type="PANTHER" id="PTHR30231">
    <property type="entry name" value="DNA POLYMERASE III SUBUNIT EPSILON"/>
    <property type="match status" value="1"/>
</dbReference>
<dbReference type="Proteomes" id="UP000033847">
    <property type="component" value="Unassembled WGS sequence"/>
</dbReference>
<evidence type="ECO:0000313" key="6">
    <source>
        <dbReference type="Proteomes" id="UP000033847"/>
    </source>
</evidence>
<evidence type="ECO:0000256" key="3">
    <source>
        <dbReference type="ARBA" id="ARBA00022839"/>
    </source>
</evidence>
<dbReference type="CDD" id="cd06127">
    <property type="entry name" value="DEDDh"/>
    <property type="match status" value="1"/>
</dbReference>
<dbReference type="SMART" id="SM00479">
    <property type="entry name" value="EXOIII"/>
    <property type="match status" value="1"/>
</dbReference>
<keyword evidence="2" id="KW-0378">Hydrolase</keyword>
<dbReference type="AlphaFoldDB" id="A0A0G0YR63"/>
<dbReference type="GO" id="GO:0008408">
    <property type="term" value="F:3'-5' exonuclease activity"/>
    <property type="evidence" value="ECO:0007669"/>
    <property type="project" value="TreeGrafter"/>
</dbReference>
<sequence>MDFLDRPIAITDVETTGLLFDTHEIIELAVVLVDQRTLEKLDSYHTKVRFEHPELFGDKAKEVNGYKEEDWVDAIPLVDAMTRYNKIVKEAVFCSQVVTFDWAFIDAAYKKTGLKCSLDYHRLDIPSMSWIKLRKLGLQKLGLDAVTDFLKIQSEVKPHRAINGALKAYQVLKILHLDF</sequence>
<dbReference type="PANTHER" id="PTHR30231:SF4">
    <property type="entry name" value="PROTEIN NEN2"/>
    <property type="match status" value="1"/>
</dbReference>
<proteinExistence type="predicted"/>
<keyword evidence="1" id="KW-0540">Nuclease</keyword>
<feature type="domain" description="Exonuclease" evidence="4">
    <location>
        <begin position="7"/>
        <end position="179"/>
    </location>
</feature>
<organism evidence="5 6">
    <name type="scientific">candidate division WWE3 bacterium GW2011_GWF1_42_14</name>
    <dbReference type="NCBI Taxonomy" id="1619138"/>
    <lineage>
        <taxon>Bacteria</taxon>
        <taxon>Katanobacteria</taxon>
    </lineage>
</organism>
<keyword evidence="3 5" id="KW-0269">Exonuclease</keyword>
<dbReference type="InterPro" id="IPR012337">
    <property type="entry name" value="RNaseH-like_sf"/>
</dbReference>
<evidence type="ECO:0000256" key="2">
    <source>
        <dbReference type="ARBA" id="ARBA00022801"/>
    </source>
</evidence>
<dbReference type="InterPro" id="IPR036397">
    <property type="entry name" value="RNaseH_sf"/>
</dbReference>
<evidence type="ECO:0000313" key="5">
    <source>
        <dbReference type="EMBL" id="KKS39094.1"/>
    </source>
</evidence>
<reference evidence="5 6" key="1">
    <citation type="journal article" date="2015" name="Nature">
        <title>rRNA introns, odd ribosomes, and small enigmatic genomes across a large radiation of phyla.</title>
        <authorList>
            <person name="Brown C.T."/>
            <person name="Hug L.A."/>
            <person name="Thomas B.C."/>
            <person name="Sharon I."/>
            <person name="Castelle C.J."/>
            <person name="Singh A."/>
            <person name="Wilkins M.J."/>
            <person name="Williams K.H."/>
            <person name="Banfield J.F."/>
        </authorList>
    </citation>
    <scope>NUCLEOTIDE SEQUENCE [LARGE SCALE GENOMIC DNA]</scope>
</reference>
<dbReference type="InterPro" id="IPR013520">
    <property type="entry name" value="Ribonucl_H"/>
</dbReference>
<dbReference type="Pfam" id="PF00929">
    <property type="entry name" value="RNase_T"/>
    <property type="match status" value="1"/>
</dbReference>
<name>A0A0G0YR63_UNCKA</name>
<dbReference type="GO" id="GO:0003676">
    <property type="term" value="F:nucleic acid binding"/>
    <property type="evidence" value="ECO:0007669"/>
    <property type="project" value="InterPro"/>
</dbReference>
<gene>
    <name evidence="5" type="ORF">UV00_C0004G0020</name>
</gene>
<comment type="caution">
    <text evidence="5">The sequence shown here is derived from an EMBL/GenBank/DDBJ whole genome shotgun (WGS) entry which is preliminary data.</text>
</comment>